<dbReference type="Proteomes" id="UP000298340">
    <property type="component" value="Unassembled WGS sequence"/>
</dbReference>
<proteinExistence type="predicted"/>
<keyword evidence="1" id="KW-0808">Transferase</keyword>
<evidence type="ECO:0000313" key="1">
    <source>
        <dbReference type="EMBL" id="TEB40481.1"/>
    </source>
</evidence>
<dbReference type="GO" id="GO:0016301">
    <property type="term" value="F:kinase activity"/>
    <property type="evidence" value="ECO:0007669"/>
    <property type="project" value="UniProtKB-KW"/>
</dbReference>
<accession>A0A4Y7U2L0</accession>
<dbReference type="EMBL" id="QWDN01001256">
    <property type="protein sequence ID" value="TEB40481.1"/>
    <property type="molecule type" value="Genomic_DNA"/>
</dbReference>
<sequence length="86" mass="9680">MIYITLEESINGHYLLTVADNGIGIENKGTETKINSFGMRLIQGLSEDIDGDFTMEKDNGTILKINFLPEFPISKKFEGPEQRREG</sequence>
<dbReference type="Gene3D" id="3.30.565.10">
    <property type="entry name" value="Histidine kinase-like ATPase, C-terminal domain"/>
    <property type="match status" value="1"/>
</dbReference>
<name>A0A4Y7U2L0_9FLAO</name>
<dbReference type="SUPFAM" id="SSF55874">
    <property type="entry name" value="ATPase domain of HSP90 chaperone/DNA topoisomerase II/histidine kinase"/>
    <property type="match status" value="1"/>
</dbReference>
<gene>
    <name evidence="1" type="ORF">D0809_30390</name>
</gene>
<protein>
    <submittedName>
        <fullName evidence="1">Sensor histidine kinase</fullName>
    </submittedName>
</protein>
<comment type="caution">
    <text evidence="1">The sequence shown here is derived from an EMBL/GenBank/DDBJ whole genome shotgun (WGS) entry which is preliminary data.</text>
</comment>
<reference evidence="1 2" key="1">
    <citation type="journal article" date="2018" name="Syst. Appl. Microbiol.">
        <title>Flavobacterium circumlabens sp. nov. and Flavobacterium cupreum sp. nov., two psychrotrophic species isolated from Antarctic environmental samples.</title>
        <authorList>
            <person name="Kralova S."/>
            <person name="Busse H.J."/>
            <person name="Svec P."/>
            <person name="Maslanova I."/>
            <person name="Stankova E."/>
            <person name="Bartak M."/>
            <person name="Sedlacek I."/>
        </authorList>
    </citation>
    <scope>NUCLEOTIDE SEQUENCE [LARGE SCALE GENOMIC DNA]</scope>
    <source>
        <strain evidence="1 2">CCM 8828</strain>
    </source>
</reference>
<dbReference type="InterPro" id="IPR036890">
    <property type="entry name" value="HATPase_C_sf"/>
</dbReference>
<dbReference type="AlphaFoldDB" id="A0A4Y7U2L0"/>
<organism evidence="1 2">
    <name type="scientific">Flavobacterium circumlabens</name>
    <dbReference type="NCBI Taxonomy" id="2133765"/>
    <lineage>
        <taxon>Bacteria</taxon>
        <taxon>Pseudomonadati</taxon>
        <taxon>Bacteroidota</taxon>
        <taxon>Flavobacteriia</taxon>
        <taxon>Flavobacteriales</taxon>
        <taxon>Flavobacteriaceae</taxon>
        <taxon>Flavobacterium</taxon>
    </lineage>
</organism>
<keyword evidence="1" id="KW-0418">Kinase</keyword>
<evidence type="ECO:0000313" key="2">
    <source>
        <dbReference type="Proteomes" id="UP000298340"/>
    </source>
</evidence>